<dbReference type="EMBL" id="JAPDRQ010000176">
    <property type="protein sequence ID" value="KAJ9652932.1"/>
    <property type="molecule type" value="Genomic_DNA"/>
</dbReference>
<evidence type="ECO:0000313" key="2">
    <source>
        <dbReference type="Proteomes" id="UP001172386"/>
    </source>
</evidence>
<comment type="caution">
    <text evidence="1">The sequence shown here is derived from an EMBL/GenBank/DDBJ whole genome shotgun (WGS) entry which is preliminary data.</text>
</comment>
<gene>
    <name evidence="1" type="ORF">H2198_007841</name>
</gene>
<protein>
    <submittedName>
        <fullName evidence="1">Uncharacterized protein</fullName>
    </submittedName>
</protein>
<accession>A0ACC2ZYY9</accession>
<organism evidence="1 2">
    <name type="scientific">Neophaeococcomyces mojaviensis</name>
    <dbReference type="NCBI Taxonomy" id="3383035"/>
    <lineage>
        <taxon>Eukaryota</taxon>
        <taxon>Fungi</taxon>
        <taxon>Dikarya</taxon>
        <taxon>Ascomycota</taxon>
        <taxon>Pezizomycotina</taxon>
        <taxon>Eurotiomycetes</taxon>
        <taxon>Chaetothyriomycetidae</taxon>
        <taxon>Chaetothyriales</taxon>
        <taxon>Chaetothyriales incertae sedis</taxon>
        <taxon>Neophaeococcomyces</taxon>
    </lineage>
</organism>
<name>A0ACC2ZYY9_9EURO</name>
<sequence length="549" mass="63250">MSSTLGATRWAPATNMNPNPQHHTNRSPTSRRRIIEEDESDTEDVLPGTLLAVQQLSERFNPTPKKPAALKMSSRQRDVISEVVNERSECVSSSQQAVEDKTKFLMDSIIDTVQACPRLSIGLEQSNKKNRNPSRLVGELTVQDTTEQRQNIPLSNKSDHVKLFPSSKKRHSSPKNKGNKPRSPAYQGRYFYVSNAPYSSTDTWIFIPPAKRPVKTTVPKREKAAFLSLPGELRNQIYEQVLPECRILIQRTRPNKELDLLKNTWSTELVKHKRPPTRLFHMVDTHQINQGLGLTMNLLLACKEVRDDVELYLYSRTTFCFDSLKVLRSFLSKASKQGLQAIRKLELRHEGYGNPELTDNDKFREKYYGRWCQICSQIGEVLVSLSDLKIDAHLQEWPCDMSGSGLNAPWRNAFLQMAPRRLPRVNATLRHTMFHCNTRLMKDLAHRLEDDMMTQEGRHERDLIESKMVLAELEAKRVAKEARRKAKEAKKNAPTELTITMDQIKQQKPSPVKVCSKDLDNYSRLETMSMCPGELYMFKEQYCSERHKR</sequence>
<reference evidence="1" key="1">
    <citation type="submission" date="2022-10" db="EMBL/GenBank/DDBJ databases">
        <title>Culturing micro-colonial fungi from biological soil crusts in the Mojave desert and describing Neophaeococcomyces mojavensis, and introducing the new genera and species Taxawa tesnikishii.</title>
        <authorList>
            <person name="Kurbessoian T."/>
            <person name="Stajich J.E."/>
        </authorList>
    </citation>
    <scope>NUCLEOTIDE SEQUENCE</scope>
    <source>
        <strain evidence="1">JES_112</strain>
    </source>
</reference>
<evidence type="ECO:0000313" key="1">
    <source>
        <dbReference type="EMBL" id="KAJ9652932.1"/>
    </source>
</evidence>
<proteinExistence type="predicted"/>
<dbReference type="Proteomes" id="UP001172386">
    <property type="component" value="Unassembled WGS sequence"/>
</dbReference>
<keyword evidence="2" id="KW-1185">Reference proteome</keyword>